<dbReference type="InterPro" id="IPR039424">
    <property type="entry name" value="SBP_5"/>
</dbReference>
<dbReference type="GO" id="GO:0015833">
    <property type="term" value="P:peptide transport"/>
    <property type="evidence" value="ECO:0007669"/>
    <property type="project" value="TreeGrafter"/>
</dbReference>
<evidence type="ECO:0000256" key="3">
    <source>
        <dbReference type="ARBA" id="ARBA00022448"/>
    </source>
</evidence>
<evidence type="ECO:0000256" key="5">
    <source>
        <dbReference type="SAM" id="SignalP"/>
    </source>
</evidence>
<dbReference type="Gene3D" id="3.10.105.10">
    <property type="entry name" value="Dipeptide-binding Protein, Domain 3"/>
    <property type="match status" value="1"/>
</dbReference>
<dbReference type="PANTHER" id="PTHR30290:SF10">
    <property type="entry name" value="PERIPLASMIC OLIGOPEPTIDE-BINDING PROTEIN-RELATED"/>
    <property type="match status" value="1"/>
</dbReference>
<proteinExistence type="inferred from homology"/>
<evidence type="ECO:0000259" key="6">
    <source>
        <dbReference type="Pfam" id="PF00496"/>
    </source>
</evidence>
<accession>A0A1Z4VTK1</accession>
<evidence type="ECO:0000256" key="4">
    <source>
        <dbReference type="ARBA" id="ARBA00022729"/>
    </source>
</evidence>
<keyword evidence="3" id="KW-0813">Transport</keyword>
<dbReference type="GO" id="GO:0043190">
    <property type="term" value="C:ATP-binding cassette (ABC) transporter complex"/>
    <property type="evidence" value="ECO:0007669"/>
    <property type="project" value="InterPro"/>
</dbReference>
<dbReference type="EMBL" id="AP018052">
    <property type="protein sequence ID" value="BAZ94514.1"/>
    <property type="molecule type" value="Genomic_DNA"/>
</dbReference>
<protein>
    <submittedName>
        <fullName evidence="7">ABC-type dipeptide transporter, periplasmic component</fullName>
    </submittedName>
</protein>
<keyword evidence="8" id="KW-1185">Reference proteome</keyword>
<organism evidence="7 8">
    <name type="scientific">Thiohalobacter thiocyanaticus</name>
    <dbReference type="NCBI Taxonomy" id="585455"/>
    <lineage>
        <taxon>Bacteria</taxon>
        <taxon>Pseudomonadati</taxon>
        <taxon>Pseudomonadota</taxon>
        <taxon>Gammaproteobacteria</taxon>
        <taxon>Thiohalobacterales</taxon>
        <taxon>Thiohalobacteraceae</taxon>
        <taxon>Thiohalobacter</taxon>
    </lineage>
</organism>
<comment type="similarity">
    <text evidence="2">Belongs to the bacterial solute-binding protein 5 family.</text>
</comment>
<dbReference type="CDD" id="cd00995">
    <property type="entry name" value="PBP2_NikA_DppA_OppA_like"/>
    <property type="match status" value="1"/>
</dbReference>
<feature type="chain" id="PRO_5013051888" evidence="5">
    <location>
        <begin position="24"/>
        <end position="493"/>
    </location>
</feature>
<gene>
    <name evidence="7" type="ORF">FOKN1_2134</name>
</gene>
<dbReference type="Gene3D" id="3.90.76.10">
    <property type="entry name" value="Dipeptide-binding Protein, Domain 1"/>
    <property type="match status" value="1"/>
</dbReference>
<feature type="domain" description="Solute-binding protein family 5" evidence="6">
    <location>
        <begin position="69"/>
        <end position="396"/>
    </location>
</feature>
<dbReference type="Proteomes" id="UP000218765">
    <property type="component" value="Chromosome"/>
</dbReference>
<dbReference type="GO" id="GO:0030288">
    <property type="term" value="C:outer membrane-bounded periplasmic space"/>
    <property type="evidence" value="ECO:0007669"/>
    <property type="project" value="UniProtKB-ARBA"/>
</dbReference>
<evidence type="ECO:0000313" key="8">
    <source>
        <dbReference type="Proteomes" id="UP000218765"/>
    </source>
</evidence>
<dbReference type="Gene3D" id="3.40.190.10">
    <property type="entry name" value="Periplasmic binding protein-like II"/>
    <property type="match status" value="1"/>
</dbReference>
<evidence type="ECO:0000256" key="1">
    <source>
        <dbReference type="ARBA" id="ARBA00004196"/>
    </source>
</evidence>
<evidence type="ECO:0000256" key="2">
    <source>
        <dbReference type="ARBA" id="ARBA00005695"/>
    </source>
</evidence>
<dbReference type="KEGG" id="ttc:FOKN1_2134"/>
<dbReference type="InterPro" id="IPR000914">
    <property type="entry name" value="SBP_5_dom"/>
</dbReference>
<name>A0A1Z4VTK1_9GAMM</name>
<dbReference type="RefSeq" id="WP_172844293.1">
    <property type="nucleotide sequence ID" value="NZ_AP018052.1"/>
</dbReference>
<dbReference type="AlphaFoldDB" id="A0A1Z4VTK1"/>
<feature type="signal peptide" evidence="5">
    <location>
        <begin position="1"/>
        <end position="23"/>
    </location>
</feature>
<dbReference type="InterPro" id="IPR030678">
    <property type="entry name" value="Peptide/Ni-bd"/>
</dbReference>
<comment type="subcellular location">
    <subcellularLocation>
        <location evidence="1">Cell envelope</location>
    </subcellularLocation>
</comment>
<keyword evidence="4 5" id="KW-0732">Signal</keyword>
<reference evidence="7 8" key="1">
    <citation type="submission" date="2017-05" db="EMBL/GenBank/DDBJ databases">
        <title>Thiocyanate degradation by Thiohalobacter thiocyanaticus FOKN1.</title>
        <authorList>
            <person name="Oshiki M."/>
            <person name="Fukushima T."/>
            <person name="Kawano S."/>
            <person name="Nakagawa J."/>
        </authorList>
    </citation>
    <scope>NUCLEOTIDE SEQUENCE [LARGE SCALE GENOMIC DNA]</scope>
    <source>
        <strain evidence="7 8">FOKN1</strain>
    </source>
</reference>
<dbReference type="PANTHER" id="PTHR30290">
    <property type="entry name" value="PERIPLASMIC BINDING COMPONENT OF ABC TRANSPORTER"/>
    <property type="match status" value="1"/>
</dbReference>
<dbReference type="PIRSF" id="PIRSF002741">
    <property type="entry name" value="MppA"/>
    <property type="match status" value="1"/>
</dbReference>
<dbReference type="SUPFAM" id="SSF53850">
    <property type="entry name" value="Periplasmic binding protein-like II"/>
    <property type="match status" value="1"/>
</dbReference>
<dbReference type="Pfam" id="PF00496">
    <property type="entry name" value="SBP_bac_5"/>
    <property type="match status" value="1"/>
</dbReference>
<sequence>MIRWRLLLLLTAVLLTPACQSPAEDVIRLGIAGRPANLDPLHATDAASARVNRLLYRSLVDFDAQQRPVPELARWERLTPTRYRFHLDPERAPFHDGAPLTAADVVATYRAVLDPATGSPHRGLLSLIGQVSAVDADTVEFLLNRADRLFPGYLVIGIVPARLLAQGHDFQRAPIGSGPLELIERGGDGQLRLRRRSDGQQLAVQQVKDPTVRVLKLQRGELDIIQNDLPAELIGYLDGREDIRIERHRGANFSYIGFNLEDAQTGDPRLRRAVAHAIDRAAIIEHLLAGAARPAGALLPPGHWAGHPELDGVDYDPDRARALLSELGYGPQRLLELSYKTSSDPLRLRIATVFQDQLARVGIRLRLQSYDWGTFYGDIKAGRFQLYSLMWVGIKTPDIFRHVFHSASLPPGGANRGRYRDAQTDAWIEAAEAAQTQTEQVTYYRRIQARLLETLPYVPLWYEDHVYAARADIRGYRLNLHGNYDGLLEVQRR</sequence>
<evidence type="ECO:0000313" key="7">
    <source>
        <dbReference type="EMBL" id="BAZ94514.1"/>
    </source>
</evidence>
<dbReference type="GO" id="GO:1904680">
    <property type="term" value="F:peptide transmembrane transporter activity"/>
    <property type="evidence" value="ECO:0007669"/>
    <property type="project" value="TreeGrafter"/>
</dbReference>